<gene>
    <name evidence="6 7" type="primary">rsmG</name>
    <name evidence="7" type="ORF">ACFFVF_19350</name>
</gene>
<evidence type="ECO:0000256" key="2">
    <source>
        <dbReference type="ARBA" id="ARBA00022552"/>
    </source>
</evidence>
<dbReference type="InterPro" id="IPR029063">
    <property type="entry name" value="SAM-dependent_MTases_sf"/>
</dbReference>
<dbReference type="Pfam" id="PF02527">
    <property type="entry name" value="GidB"/>
    <property type="match status" value="1"/>
</dbReference>
<comment type="subcellular location">
    <subcellularLocation>
        <location evidence="6">Cytoplasm</location>
    </subcellularLocation>
</comment>
<feature type="binding site" evidence="6">
    <location>
        <position position="76"/>
    </location>
    <ligand>
        <name>S-adenosyl-L-methionine</name>
        <dbReference type="ChEBI" id="CHEBI:59789"/>
    </ligand>
</feature>
<feature type="binding site" evidence="6">
    <location>
        <position position="71"/>
    </location>
    <ligand>
        <name>S-adenosyl-L-methionine</name>
        <dbReference type="ChEBI" id="CHEBI:59789"/>
    </ligand>
</feature>
<dbReference type="Gene3D" id="3.40.50.150">
    <property type="entry name" value="Vaccinia Virus protein VP39"/>
    <property type="match status" value="1"/>
</dbReference>
<dbReference type="EMBL" id="JBHMEY010000094">
    <property type="protein sequence ID" value="MFB9098668.1"/>
    <property type="molecule type" value="Genomic_DNA"/>
</dbReference>
<comment type="caution">
    <text evidence="7">The sequence shown here is derived from an EMBL/GenBank/DDBJ whole genome shotgun (WGS) entry which is preliminary data.</text>
</comment>
<organism evidence="7 8">
    <name type="scientific">Flavobacterium jumunjinense</name>
    <dbReference type="NCBI Taxonomy" id="998845"/>
    <lineage>
        <taxon>Bacteria</taxon>
        <taxon>Pseudomonadati</taxon>
        <taxon>Bacteroidota</taxon>
        <taxon>Flavobacteriia</taxon>
        <taxon>Flavobacteriales</taxon>
        <taxon>Flavobacteriaceae</taxon>
        <taxon>Flavobacterium</taxon>
    </lineage>
</organism>
<dbReference type="Proteomes" id="UP001589607">
    <property type="component" value="Unassembled WGS sequence"/>
</dbReference>
<dbReference type="InterPro" id="IPR003682">
    <property type="entry name" value="rRNA_ssu_MeTfrase_G"/>
</dbReference>
<comment type="function">
    <text evidence="6">Specifically methylates the N7 position of a guanine in 16S rRNA.</text>
</comment>
<keyword evidence="5 6" id="KW-0949">S-adenosyl-L-methionine</keyword>
<dbReference type="PIRSF" id="PIRSF003078">
    <property type="entry name" value="GidB"/>
    <property type="match status" value="1"/>
</dbReference>
<sequence length="209" mass="24247">MELILKYFPDLTDEQIRQFEMLKDLYEDWNSKINVISRKDIEELYVRHVLHSLGIFKVEEFKPGTKIMDVGTGGGFPGIPLAIMHPEVDFYLIDVIAKKIKVVNEVASALGLKNVRAEQKRAELVKENFDFIVSRAVTNMPDFVNWIKDKVKKESKHDLKNGILYLKGGDLSEELISFPNAIQYDLSDYFDEEFFETKKVVHLALKYKK</sequence>
<evidence type="ECO:0000256" key="6">
    <source>
        <dbReference type="HAMAP-Rule" id="MF_00074"/>
    </source>
</evidence>
<keyword evidence="4 6" id="KW-0808">Transferase</keyword>
<dbReference type="SUPFAM" id="SSF53335">
    <property type="entry name" value="S-adenosyl-L-methionine-dependent methyltransferases"/>
    <property type="match status" value="1"/>
</dbReference>
<evidence type="ECO:0000256" key="5">
    <source>
        <dbReference type="ARBA" id="ARBA00022691"/>
    </source>
</evidence>
<reference evidence="7 8" key="1">
    <citation type="submission" date="2024-09" db="EMBL/GenBank/DDBJ databases">
        <authorList>
            <person name="Sun Q."/>
            <person name="Mori K."/>
        </authorList>
    </citation>
    <scope>NUCLEOTIDE SEQUENCE [LARGE SCALE GENOMIC DNA]</scope>
    <source>
        <strain evidence="7 8">CECT 7955</strain>
    </source>
</reference>
<dbReference type="PANTHER" id="PTHR31760:SF0">
    <property type="entry name" value="S-ADENOSYL-L-METHIONINE-DEPENDENT METHYLTRANSFERASES SUPERFAMILY PROTEIN"/>
    <property type="match status" value="1"/>
</dbReference>
<dbReference type="GO" id="GO:0008168">
    <property type="term" value="F:methyltransferase activity"/>
    <property type="evidence" value="ECO:0007669"/>
    <property type="project" value="UniProtKB-KW"/>
</dbReference>
<evidence type="ECO:0000313" key="7">
    <source>
        <dbReference type="EMBL" id="MFB9098668.1"/>
    </source>
</evidence>
<dbReference type="NCBIfam" id="TIGR00138">
    <property type="entry name" value="rsmG_gidB"/>
    <property type="match status" value="1"/>
</dbReference>
<comment type="caution">
    <text evidence="6">Lacks conserved residue(s) required for the propagation of feature annotation.</text>
</comment>
<comment type="similarity">
    <text evidence="6">Belongs to the methyltransferase superfamily. RNA methyltransferase RsmG family.</text>
</comment>
<evidence type="ECO:0000256" key="4">
    <source>
        <dbReference type="ARBA" id="ARBA00022679"/>
    </source>
</evidence>
<evidence type="ECO:0000256" key="3">
    <source>
        <dbReference type="ARBA" id="ARBA00022603"/>
    </source>
</evidence>
<proteinExistence type="inferred from homology"/>
<feature type="binding site" evidence="6">
    <location>
        <begin position="122"/>
        <end position="123"/>
    </location>
    <ligand>
        <name>S-adenosyl-L-methionine</name>
        <dbReference type="ChEBI" id="CHEBI:59789"/>
    </ligand>
</feature>
<dbReference type="GO" id="GO:0032259">
    <property type="term" value="P:methylation"/>
    <property type="evidence" value="ECO:0007669"/>
    <property type="project" value="UniProtKB-KW"/>
</dbReference>
<dbReference type="EC" id="2.1.1.-" evidence="6"/>
<protein>
    <recommendedName>
        <fullName evidence="6">Ribosomal RNA small subunit methyltransferase G</fullName>
        <ecNumber evidence="6">2.1.1.-</ecNumber>
    </recommendedName>
    <alternativeName>
        <fullName evidence="6">16S rRNA 7-methylguanosine methyltransferase</fullName>
        <shortName evidence="6">16S rRNA m7G methyltransferase</shortName>
    </alternativeName>
</protein>
<evidence type="ECO:0000256" key="1">
    <source>
        <dbReference type="ARBA" id="ARBA00022490"/>
    </source>
</evidence>
<dbReference type="HAMAP" id="MF_00074">
    <property type="entry name" value="16SrRNA_methyltr_G"/>
    <property type="match status" value="1"/>
</dbReference>
<dbReference type="RefSeq" id="WP_236458648.1">
    <property type="nucleotide sequence ID" value="NZ_CBCSGE010000001.1"/>
</dbReference>
<feature type="binding site" evidence="6">
    <location>
        <position position="135"/>
    </location>
    <ligand>
        <name>S-adenosyl-L-methionine</name>
        <dbReference type="ChEBI" id="CHEBI:59789"/>
    </ligand>
</feature>
<accession>A0ABV5GTE9</accession>
<dbReference type="PANTHER" id="PTHR31760">
    <property type="entry name" value="S-ADENOSYL-L-METHIONINE-DEPENDENT METHYLTRANSFERASES SUPERFAMILY PROTEIN"/>
    <property type="match status" value="1"/>
</dbReference>
<evidence type="ECO:0000313" key="8">
    <source>
        <dbReference type="Proteomes" id="UP001589607"/>
    </source>
</evidence>
<name>A0ABV5GTE9_9FLAO</name>
<keyword evidence="2 6" id="KW-0698">rRNA processing</keyword>
<keyword evidence="3 6" id="KW-0489">Methyltransferase</keyword>
<dbReference type="CDD" id="cd02440">
    <property type="entry name" value="AdoMet_MTases"/>
    <property type="match status" value="1"/>
</dbReference>
<keyword evidence="1 6" id="KW-0963">Cytoplasm</keyword>
<keyword evidence="8" id="KW-1185">Reference proteome</keyword>